<dbReference type="PANTHER" id="PTHR42208">
    <property type="entry name" value="HEAVY METAL TRANSPORTER-RELATED"/>
    <property type="match status" value="1"/>
</dbReference>
<dbReference type="Pfam" id="PF13386">
    <property type="entry name" value="DsbD_2"/>
    <property type="match status" value="1"/>
</dbReference>
<evidence type="ECO:0000313" key="4">
    <source>
        <dbReference type="Proteomes" id="UP000625283"/>
    </source>
</evidence>
<dbReference type="InterPro" id="IPR039447">
    <property type="entry name" value="UreH-like_TM_dom"/>
</dbReference>
<feature type="transmembrane region" description="Helical" evidence="1">
    <location>
        <begin position="157"/>
        <end position="178"/>
    </location>
</feature>
<name>A0ABS1R9G3_9SPHI</name>
<feature type="transmembrane region" description="Helical" evidence="1">
    <location>
        <begin position="76"/>
        <end position="95"/>
    </location>
</feature>
<sequence>MTYYYLAFFMGLFGSIHCAVMCGPLLIAIQGNQRISWLQTFNKLLYQIGRILTYGALGLLLGLIGNIASVQGWQQFFSLITGVILVLIGLSYIFAKNSAALAQFQTRAIQPFARMMGRWLYRPGGSFIAGILNGLLPCGMVYMALVSAMNADGIGASFQFMLLFGLGTLPLMLLFSVASMWTKKMVKVRFATIMPILYLLMGIWFILRGANLNIPYLSPLLYIEGAINCA</sequence>
<proteinExistence type="predicted"/>
<keyword evidence="1" id="KW-0812">Transmembrane</keyword>
<dbReference type="PANTHER" id="PTHR42208:SF1">
    <property type="entry name" value="HEAVY METAL TRANSPORTER"/>
    <property type="match status" value="1"/>
</dbReference>
<protein>
    <submittedName>
        <fullName evidence="3">Sulfite exporter TauE/SafE family protein</fullName>
    </submittedName>
</protein>
<dbReference type="RefSeq" id="WP_202105071.1">
    <property type="nucleotide sequence ID" value="NZ_JAERTY010000015.1"/>
</dbReference>
<evidence type="ECO:0000313" key="3">
    <source>
        <dbReference type="EMBL" id="MBL1411347.1"/>
    </source>
</evidence>
<evidence type="ECO:0000259" key="2">
    <source>
        <dbReference type="Pfam" id="PF13386"/>
    </source>
</evidence>
<feature type="transmembrane region" description="Helical" evidence="1">
    <location>
        <begin position="6"/>
        <end position="30"/>
    </location>
</feature>
<gene>
    <name evidence="3" type="ORF">JKG61_21495</name>
</gene>
<keyword evidence="1" id="KW-0472">Membrane</keyword>
<accession>A0ABS1R9G3</accession>
<feature type="transmembrane region" description="Helical" evidence="1">
    <location>
        <begin position="124"/>
        <end position="145"/>
    </location>
</feature>
<dbReference type="EMBL" id="JAERTY010000015">
    <property type="protein sequence ID" value="MBL1411347.1"/>
    <property type="molecule type" value="Genomic_DNA"/>
</dbReference>
<keyword evidence="4" id="KW-1185">Reference proteome</keyword>
<keyword evidence="1" id="KW-1133">Transmembrane helix</keyword>
<dbReference type="Proteomes" id="UP000625283">
    <property type="component" value="Unassembled WGS sequence"/>
</dbReference>
<organism evidence="3 4">
    <name type="scientific">Sphingobacterium faecale</name>
    <dbReference type="NCBI Taxonomy" id="2803775"/>
    <lineage>
        <taxon>Bacteria</taxon>
        <taxon>Pseudomonadati</taxon>
        <taxon>Bacteroidota</taxon>
        <taxon>Sphingobacteriia</taxon>
        <taxon>Sphingobacteriales</taxon>
        <taxon>Sphingobacteriaceae</taxon>
        <taxon>Sphingobacterium</taxon>
    </lineage>
</organism>
<evidence type="ECO:0000256" key="1">
    <source>
        <dbReference type="SAM" id="Phobius"/>
    </source>
</evidence>
<comment type="caution">
    <text evidence="3">The sequence shown here is derived from an EMBL/GenBank/DDBJ whole genome shotgun (WGS) entry which is preliminary data.</text>
</comment>
<feature type="domain" description="Urease accessory protein UreH-like transmembrane" evidence="2">
    <location>
        <begin position="7"/>
        <end position="204"/>
    </location>
</feature>
<feature type="transmembrane region" description="Helical" evidence="1">
    <location>
        <begin position="51"/>
        <end position="70"/>
    </location>
</feature>
<reference evidence="3 4" key="1">
    <citation type="submission" date="2021-01" db="EMBL/GenBank/DDBJ databases">
        <title>C459-1 draft genome sequence.</title>
        <authorList>
            <person name="Zhang X.-F."/>
        </authorList>
    </citation>
    <scope>NUCLEOTIDE SEQUENCE [LARGE SCALE GENOMIC DNA]</scope>
    <source>
        <strain evidence="4">C459-1</strain>
    </source>
</reference>
<feature type="transmembrane region" description="Helical" evidence="1">
    <location>
        <begin position="190"/>
        <end position="207"/>
    </location>
</feature>